<organism evidence="2 3">
    <name type="scientific">Hungatella hathewayi</name>
    <dbReference type="NCBI Taxonomy" id="154046"/>
    <lineage>
        <taxon>Bacteria</taxon>
        <taxon>Bacillati</taxon>
        <taxon>Bacillota</taxon>
        <taxon>Clostridia</taxon>
        <taxon>Lachnospirales</taxon>
        <taxon>Lachnospiraceae</taxon>
        <taxon>Hungatella</taxon>
    </lineage>
</organism>
<feature type="domain" description="Xylose isomerase-like TIM barrel" evidence="1">
    <location>
        <begin position="50"/>
        <end position="254"/>
    </location>
</feature>
<dbReference type="SUPFAM" id="SSF51658">
    <property type="entry name" value="Xylose isomerase-like"/>
    <property type="match status" value="1"/>
</dbReference>
<dbReference type="Proteomes" id="UP000095651">
    <property type="component" value="Unassembled WGS sequence"/>
</dbReference>
<dbReference type="AlphaFoldDB" id="A0A174D7Z6"/>
<dbReference type="InterPro" id="IPR036237">
    <property type="entry name" value="Xyl_isomerase-like_sf"/>
</dbReference>
<dbReference type="PANTHER" id="PTHR12110">
    <property type="entry name" value="HYDROXYPYRUVATE ISOMERASE"/>
    <property type="match status" value="1"/>
</dbReference>
<proteinExistence type="predicted"/>
<evidence type="ECO:0000259" key="1">
    <source>
        <dbReference type="Pfam" id="PF01261"/>
    </source>
</evidence>
<dbReference type="Pfam" id="PF01261">
    <property type="entry name" value="AP_endonuc_2"/>
    <property type="match status" value="1"/>
</dbReference>
<sequence length="264" mass="30304">MLKLSISNISWDSKYDQEIYKYLFDNNIQGLEIAPTRVFPNNPYECVKEAHDFKEYLSKSYHLKISSMQSIWYGKTEKMFQSVKERKLLMEYTKKAIDFAAALECHNLVFGCPKNRSINCSGDYNIAVDFFSAIGEYAHNRNTVIALEANPVIYNTNFITSTAEAFSMVKEVQSEGFLVNLDIGTMIYNEEPLDIIADNIDLINHIHISEPGLAGIQKRKLHRQLAGILAGQYSKFISIEMGKQEDLQRVFDALSYVKEVFYEI</sequence>
<dbReference type="GO" id="GO:0016853">
    <property type="term" value="F:isomerase activity"/>
    <property type="evidence" value="ECO:0007669"/>
    <property type="project" value="UniProtKB-KW"/>
</dbReference>
<dbReference type="EMBL" id="CYZE01000004">
    <property type="protein sequence ID" value="CUO20138.1"/>
    <property type="molecule type" value="Genomic_DNA"/>
</dbReference>
<accession>A0A174D7Z6</accession>
<dbReference type="RefSeq" id="WP_081034207.1">
    <property type="nucleotide sequence ID" value="NZ_CABIXC010000004.1"/>
</dbReference>
<name>A0A174D7Z6_9FIRM</name>
<dbReference type="Gene3D" id="3.20.20.150">
    <property type="entry name" value="Divalent-metal-dependent TIM barrel enzymes"/>
    <property type="match status" value="1"/>
</dbReference>
<evidence type="ECO:0000313" key="3">
    <source>
        <dbReference type="Proteomes" id="UP000095651"/>
    </source>
</evidence>
<dbReference type="InterPro" id="IPR013022">
    <property type="entry name" value="Xyl_isomerase-like_TIM-brl"/>
</dbReference>
<reference evidence="2 3" key="1">
    <citation type="submission" date="2015-09" db="EMBL/GenBank/DDBJ databases">
        <authorList>
            <consortium name="Pathogen Informatics"/>
        </authorList>
    </citation>
    <scope>NUCLEOTIDE SEQUENCE [LARGE SCALE GENOMIC DNA]</scope>
    <source>
        <strain evidence="2 3">2789STDY5608850</strain>
    </source>
</reference>
<protein>
    <submittedName>
        <fullName evidence="2">Sugar phosphate isomerase/epimerase</fullName>
    </submittedName>
</protein>
<evidence type="ECO:0000313" key="2">
    <source>
        <dbReference type="EMBL" id="CUO20138.1"/>
    </source>
</evidence>
<keyword evidence="2" id="KW-0413">Isomerase</keyword>
<dbReference type="InterPro" id="IPR050312">
    <property type="entry name" value="IolE/XylAMocC-like"/>
</dbReference>
<gene>
    <name evidence="2" type="ORF">ERS852407_02141</name>
</gene>